<comment type="subcellular location">
    <subcellularLocation>
        <location evidence="1">Peroxisome</location>
    </subcellularLocation>
</comment>
<gene>
    <name evidence="14" type="ORF">FXF69_06835</name>
</gene>
<dbReference type="InterPro" id="IPR020617">
    <property type="entry name" value="Thiolase_C"/>
</dbReference>
<dbReference type="InterPro" id="IPR050215">
    <property type="entry name" value="Thiolase-like_sf_Thiolase"/>
</dbReference>
<dbReference type="InterPro" id="IPR020616">
    <property type="entry name" value="Thiolase_N"/>
</dbReference>
<dbReference type="STRING" id="1220554.GCA_001552135_04860"/>
<dbReference type="GO" id="GO:0003988">
    <property type="term" value="F:acetyl-CoA C-acyltransferase activity"/>
    <property type="evidence" value="ECO:0007669"/>
    <property type="project" value="UniProtKB-EC"/>
</dbReference>
<evidence type="ECO:0000259" key="12">
    <source>
        <dbReference type="Pfam" id="PF00108"/>
    </source>
</evidence>
<dbReference type="PIRSF" id="PIRSF000429">
    <property type="entry name" value="Ac-CoA_Ac_transf"/>
    <property type="match status" value="1"/>
</dbReference>
<evidence type="ECO:0000256" key="3">
    <source>
        <dbReference type="ARBA" id="ARBA00022679"/>
    </source>
</evidence>
<keyword evidence="7" id="KW-0576">Peroxisome</keyword>
<sequence>MRDAVILAAKRTPIGRAGKGALRDVRPDDLAAQIATAALAAVPELDPARLDDLLLGCGSPGGEQGWNLGRMVALLMGHDNLPGTTVTRHCSSSLQTTRMAMHAIRAGEGDAFLSVGVECGSRYVHGYAESSGEPNPVYAAARERSEAAASNDFAWRDPRAGGDRPDAYVEMVQTAEYVARHRGIGREEMDRFALRSFQRAERARDTGFWAAEITPARLPDGSLVTADDGPRRGVTLDALAGLKPVLGPGGRVTAGNACPVNDGAAALLITSADLARSIGAEPLARVVSTGVSALSPEIMGLGPVEASRRALAAAGMSIRDVDLVELNEAFAAQVIPSMRDLEIDPERLNVHGGGIAMGHPPGMTGARLTVTLLHALAEADATVGLITMCVGGGQGMAMIVERPS</sequence>
<evidence type="ECO:0000256" key="2">
    <source>
        <dbReference type="ARBA" id="ARBA00010982"/>
    </source>
</evidence>
<keyword evidence="8 11" id="KW-0012">Acyltransferase</keyword>
<evidence type="ECO:0000256" key="10">
    <source>
        <dbReference type="PIRSR" id="PIRSR000429-1"/>
    </source>
</evidence>
<evidence type="ECO:0000256" key="8">
    <source>
        <dbReference type="ARBA" id="ARBA00023315"/>
    </source>
</evidence>
<dbReference type="GO" id="GO:0010124">
    <property type="term" value="P:phenylacetate catabolic process"/>
    <property type="evidence" value="ECO:0007669"/>
    <property type="project" value="TreeGrafter"/>
</dbReference>
<feature type="domain" description="Thiolase N-terminal" evidence="12">
    <location>
        <begin position="5"/>
        <end position="272"/>
    </location>
</feature>
<keyword evidence="6" id="KW-0443">Lipid metabolism</keyword>
<feature type="domain" description="Thiolase C-terminal" evidence="13">
    <location>
        <begin position="281"/>
        <end position="402"/>
    </location>
</feature>
<dbReference type="EMBL" id="VSFG01000001">
    <property type="protein sequence ID" value="TYB48865.1"/>
    <property type="molecule type" value="Genomic_DNA"/>
</dbReference>
<keyword evidence="5" id="KW-0809">Transit peptide</keyword>
<organism evidence="14 15">
    <name type="scientific">Actinomadura chibensis</name>
    <dbReference type="NCBI Taxonomy" id="392828"/>
    <lineage>
        <taxon>Bacteria</taxon>
        <taxon>Bacillati</taxon>
        <taxon>Actinomycetota</taxon>
        <taxon>Actinomycetes</taxon>
        <taxon>Streptosporangiales</taxon>
        <taxon>Thermomonosporaceae</taxon>
        <taxon>Actinomadura</taxon>
    </lineage>
</organism>
<dbReference type="FunFam" id="3.40.47.10:FF:000013">
    <property type="entry name" value="Acetyl-CoA acetyltransferase"/>
    <property type="match status" value="1"/>
</dbReference>
<dbReference type="SUPFAM" id="SSF53901">
    <property type="entry name" value="Thiolase-like"/>
    <property type="match status" value="2"/>
</dbReference>
<accession>A0A5D0NWP3</accession>
<reference evidence="14 15" key="1">
    <citation type="submission" date="2019-08" db="EMBL/GenBank/DDBJ databases">
        <title>Actinomadura sp. nov. CYP1-5 isolated from mountain soil.</title>
        <authorList>
            <person name="Songsumanus A."/>
            <person name="Kuncharoen N."/>
            <person name="Kudo T."/>
            <person name="Yuki M."/>
            <person name="Igarashi Y."/>
            <person name="Tanasupawat S."/>
        </authorList>
    </citation>
    <scope>NUCLEOTIDE SEQUENCE [LARGE SCALE GENOMIC DNA]</scope>
    <source>
        <strain evidence="14 15">JCM 14158</strain>
    </source>
</reference>
<keyword evidence="4" id="KW-0276">Fatty acid metabolism</keyword>
<feature type="active site" description="Proton acceptor" evidence="10">
    <location>
        <position position="389"/>
    </location>
</feature>
<dbReference type="PANTHER" id="PTHR43853:SF8">
    <property type="entry name" value="3-KETOACYL-COA THIOLASE, PEROXISOMAL"/>
    <property type="match status" value="1"/>
</dbReference>
<dbReference type="Pfam" id="PF02803">
    <property type="entry name" value="Thiolase_C"/>
    <property type="match status" value="1"/>
</dbReference>
<dbReference type="PROSITE" id="PS00737">
    <property type="entry name" value="THIOLASE_2"/>
    <property type="match status" value="1"/>
</dbReference>
<feature type="active site" description="Proton acceptor" evidence="10">
    <location>
        <position position="359"/>
    </location>
</feature>
<dbReference type="Pfam" id="PF00108">
    <property type="entry name" value="Thiolase_N"/>
    <property type="match status" value="1"/>
</dbReference>
<dbReference type="PANTHER" id="PTHR43853">
    <property type="entry name" value="3-KETOACYL-COA THIOLASE, PEROXISOMAL"/>
    <property type="match status" value="1"/>
</dbReference>
<dbReference type="NCBIfam" id="NF005890">
    <property type="entry name" value="PRK07851.1"/>
    <property type="match status" value="1"/>
</dbReference>
<comment type="caution">
    <text evidence="14">The sequence shown here is derived from an EMBL/GenBank/DDBJ whole genome shotgun (WGS) entry which is preliminary data.</text>
</comment>
<evidence type="ECO:0000256" key="11">
    <source>
        <dbReference type="RuleBase" id="RU003557"/>
    </source>
</evidence>
<dbReference type="PROSITE" id="PS00099">
    <property type="entry name" value="THIOLASE_3"/>
    <property type="match status" value="1"/>
</dbReference>
<evidence type="ECO:0000313" key="14">
    <source>
        <dbReference type="EMBL" id="TYB48865.1"/>
    </source>
</evidence>
<evidence type="ECO:0000313" key="15">
    <source>
        <dbReference type="Proteomes" id="UP000323380"/>
    </source>
</evidence>
<keyword evidence="15" id="KW-1185">Reference proteome</keyword>
<feature type="active site" description="Acyl-thioester intermediate" evidence="10">
    <location>
        <position position="90"/>
    </location>
</feature>
<protein>
    <recommendedName>
        <fullName evidence="9">acetyl-CoA C-acyltransferase</fullName>
        <ecNumber evidence="9">2.3.1.16</ecNumber>
    </recommendedName>
</protein>
<proteinExistence type="inferred from homology"/>
<evidence type="ECO:0000256" key="7">
    <source>
        <dbReference type="ARBA" id="ARBA00023140"/>
    </source>
</evidence>
<evidence type="ECO:0000256" key="4">
    <source>
        <dbReference type="ARBA" id="ARBA00022832"/>
    </source>
</evidence>
<comment type="similarity">
    <text evidence="2 11">Belongs to the thiolase-like superfamily. Thiolase family.</text>
</comment>
<dbReference type="AlphaFoldDB" id="A0A5D0NWP3"/>
<evidence type="ECO:0000256" key="6">
    <source>
        <dbReference type="ARBA" id="ARBA00023098"/>
    </source>
</evidence>
<evidence type="ECO:0000256" key="9">
    <source>
        <dbReference type="ARBA" id="ARBA00024073"/>
    </source>
</evidence>
<dbReference type="InterPro" id="IPR020613">
    <property type="entry name" value="Thiolase_CS"/>
</dbReference>
<dbReference type="RefSeq" id="WP_067895538.1">
    <property type="nucleotide sequence ID" value="NZ_VSFG01000001.1"/>
</dbReference>
<dbReference type="CDD" id="cd00751">
    <property type="entry name" value="thiolase"/>
    <property type="match status" value="1"/>
</dbReference>
<evidence type="ECO:0000259" key="13">
    <source>
        <dbReference type="Pfam" id="PF02803"/>
    </source>
</evidence>
<keyword evidence="3 11" id="KW-0808">Transferase</keyword>
<dbReference type="GO" id="GO:0006635">
    <property type="term" value="P:fatty acid beta-oxidation"/>
    <property type="evidence" value="ECO:0007669"/>
    <property type="project" value="TreeGrafter"/>
</dbReference>
<dbReference type="Proteomes" id="UP000323380">
    <property type="component" value="Unassembled WGS sequence"/>
</dbReference>
<dbReference type="Gene3D" id="3.40.47.10">
    <property type="match status" value="1"/>
</dbReference>
<dbReference type="InterPro" id="IPR016039">
    <property type="entry name" value="Thiolase-like"/>
</dbReference>
<name>A0A5D0NWP3_9ACTN</name>
<dbReference type="InterPro" id="IPR020610">
    <property type="entry name" value="Thiolase_AS"/>
</dbReference>
<dbReference type="EC" id="2.3.1.16" evidence="9"/>
<evidence type="ECO:0000256" key="1">
    <source>
        <dbReference type="ARBA" id="ARBA00004275"/>
    </source>
</evidence>
<dbReference type="NCBIfam" id="TIGR01930">
    <property type="entry name" value="AcCoA-C-Actrans"/>
    <property type="match status" value="1"/>
</dbReference>
<dbReference type="GO" id="GO:0005737">
    <property type="term" value="C:cytoplasm"/>
    <property type="evidence" value="ECO:0007669"/>
    <property type="project" value="UniProtKB-ARBA"/>
</dbReference>
<evidence type="ECO:0000256" key="5">
    <source>
        <dbReference type="ARBA" id="ARBA00022946"/>
    </source>
</evidence>
<dbReference type="InterPro" id="IPR002155">
    <property type="entry name" value="Thiolase"/>
</dbReference>